<evidence type="ECO:0000313" key="3">
    <source>
        <dbReference type="EMBL" id="MFC5450064.1"/>
    </source>
</evidence>
<dbReference type="PANTHER" id="PTHR43283">
    <property type="entry name" value="BETA-LACTAMASE-RELATED"/>
    <property type="match status" value="1"/>
</dbReference>
<accession>A0ABW0K9Y3</accession>
<feature type="domain" description="Beta-lactamase-related" evidence="2">
    <location>
        <begin position="12"/>
        <end position="338"/>
    </location>
</feature>
<organism evidence="3 4">
    <name type="scientific">Paenibacillus aestuarii</name>
    <dbReference type="NCBI Taxonomy" id="516965"/>
    <lineage>
        <taxon>Bacteria</taxon>
        <taxon>Bacillati</taxon>
        <taxon>Bacillota</taxon>
        <taxon>Bacilli</taxon>
        <taxon>Bacillales</taxon>
        <taxon>Paenibacillaceae</taxon>
        <taxon>Paenibacillus</taxon>
    </lineage>
</organism>
<protein>
    <submittedName>
        <fullName evidence="3">Serine hydrolase domain-containing protein</fullName>
        <ecNumber evidence="3">3.-.-.-</ecNumber>
    </submittedName>
</protein>
<dbReference type="PANTHER" id="PTHR43283:SF11">
    <property type="entry name" value="BETA-LACTAMASE-RELATED DOMAIN-CONTAINING PROTEIN"/>
    <property type="match status" value="1"/>
</dbReference>
<dbReference type="Pfam" id="PF00144">
    <property type="entry name" value="Beta-lactamase"/>
    <property type="match status" value="1"/>
</dbReference>
<proteinExistence type="predicted"/>
<dbReference type="Proteomes" id="UP001596044">
    <property type="component" value="Unassembled WGS sequence"/>
</dbReference>
<name>A0ABW0K9Y3_9BACL</name>
<dbReference type="EC" id="3.-.-.-" evidence="3"/>
<evidence type="ECO:0000259" key="2">
    <source>
        <dbReference type="Pfam" id="PF00144"/>
    </source>
</evidence>
<dbReference type="SUPFAM" id="SSF56601">
    <property type="entry name" value="beta-lactamase/transpeptidase-like"/>
    <property type="match status" value="1"/>
</dbReference>
<gene>
    <name evidence="3" type="ORF">ACFPOG_17580</name>
</gene>
<evidence type="ECO:0000313" key="4">
    <source>
        <dbReference type="Proteomes" id="UP001596044"/>
    </source>
</evidence>
<dbReference type="EMBL" id="JBHSMJ010000024">
    <property type="protein sequence ID" value="MFC5450064.1"/>
    <property type="molecule type" value="Genomic_DNA"/>
</dbReference>
<dbReference type="InterPro" id="IPR001466">
    <property type="entry name" value="Beta-lactam-related"/>
</dbReference>
<dbReference type="InterPro" id="IPR012338">
    <property type="entry name" value="Beta-lactam/transpept-like"/>
</dbReference>
<dbReference type="Gene3D" id="3.40.710.10">
    <property type="entry name" value="DD-peptidase/beta-lactamase superfamily"/>
    <property type="match status" value="1"/>
</dbReference>
<sequence length="354" mass="39741">MDPLKRSRIVSFLEQEVNNQHIPGAVLYVSHQGQPLLKEAVGYRAVHPAALPMQLDTVFDLASLTKVIATLPAVLKLLEQGRLSLSDPIDAFLPDFTQQQGETVRILHLLTHTSGLAADLPMAVTLKSSREELLQRITQASPRHQPGTKVVYSDLGLIMLYLIIEHITGEPFEVFLQREFFDPLEMRDTSFLPKYEPERFAATEFSAEHNAYKSGIVHDEKAERLGGISGHAGLFSTVDDMACFAAMIEQGGVYKGQRILTEAAIELSRNNFTPYDAEFRGLGWQLKNPLIYSSSGDFMSQASYGHTGFTGTSLWFDPDIQLHVILLTNRVHYGRKDHILRLRPRLHNLIYTSL</sequence>
<dbReference type="GO" id="GO:0016787">
    <property type="term" value="F:hydrolase activity"/>
    <property type="evidence" value="ECO:0007669"/>
    <property type="project" value="UniProtKB-KW"/>
</dbReference>
<evidence type="ECO:0000256" key="1">
    <source>
        <dbReference type="ARBA" id="ARBA00022801"/>
    </source>
</evidence>
<comment type="caution">
    <text evidence="3">The sequence shown here is derived from an EMBL/GenBank/DDBJ whole genome shotgun (WGS) entry which is preliminary data.</text>
</comment>
<dbReference type="RefSeq" id="WP_270880697.1">
    <property type="nucleotide sequence ID" value="NZ_JAQFVF010000035.1"/>
</dbReference>
<reference evidence="4" key="1">
    <citation type="journal article" date="2019" name="Int. J. Syst. Evol. Microbiol.">
        <title>The Global Catalogue of Microorganisms (GCM) 10K type strain sequencing project: providing services to taxonomists for standard genome sequencing and annotation.</title>
        <authorList>
            <consortium name="The Broad Institute Genomics Platform"/>
            <consortium name="The Broad Institute Genome Sequencing Center for Infectious Disease"/>
            <person name="Wu L."/>
            <person name="Ma J."/>
        </authorList>
    </citation>
    <scope>NUCLEOTIDE SEQUENCE [LARGE SCALE GENOMIC DNA]</scope>
    <source>
        <strain evidence="4">KACC 11904</strain>
    </source>
</reference>
<keyword evidence="4" id="KW-1185">Reference proteome</keyword>
<keyword evidence="1 3" id="KW-0378">Hydrolase</keyword>
<dbReference type="InterPro" id="IPR050789">
    <property type="entry name" value="Diverse_Enzym_Activities"/>
</dbReference>